<sequence>MDITSYDTRQHVDLPTHEYSVVLRTLLTRHASTPWSNEISRPVTNEFADKFDFPHEERHRDEMKEIEELKGNFMSFELLAPTVCLQSGTQGISVCVTRCIEEQQQHTTVDVCMYEPFVVGLFFCSEGRFFLLTMVNLSVSRREGHRCLRMSPYRLDADVRMLCCSPLVVPPSAELSALFLTSGIRWRSGSHAGNQSISFVEMADVMDERISGEDNIRFAQNY</sequence>
<proteinExistence type="predicted"/>
<dbReference type="EMBL" id="CP026247">
    <property type="protein sequence ID" value="AWP02031.1"/>
    <property type="molecule type" value="Genomic_DNA"/>
</dbReference>
<accession>A0A2U9BDG7</accession>
<evidence type="ECO:0000313" key="2">
    <source>
        <dbReference type="Proteomes" id="UP000246464"/>
    </source>
</evidence>
<protein>
    <submittedName>
        <fullName evidence="1">Uncharacterized protein</fullName>
    </submittedName>
</protein>
<reference evidence="1 2" key="1">
    <citation type="submission" date="2017-12" db="EMBL/GenBank/DDBJ databases">
        <title>Integrating genomic resources of turbot (Scophthalmus maximus) in depth evaluation of genetic and physical mapping variation across individuals.</title>
        <authorList>
            <person name="Martinez P."/>
        </authorList>
    </citation>
    <scope>NUCLEOTIDE SEQUENCE [LARGE SCALE GENOMIC DNA]</scope>
</reference>
<organism evidence="1 2">
    <name type="scientific">Scophthalmus maximus</name>
    <name type="common">Turbot</name>
    <name type="synonym">Psetta maxima</name>
    <dbReference type="NCBI Taxonomy" id="52904"/>
    <lineage>
        <taxon>Eukaryota</taxon>
        <taxon>Metazoa</taxon>
        <taxon>Chordata</taxon>
        <taxon>Craniata</taxon>
        <taxon>Vertebrata</taxon>
        <taxon>Euteleostomi</taxon>
        <taxon>Actinopterygii</taxon>
        <taxon>Neopterygii</taxon>
        <taxon>Teleostei</taxon>
        <taxon>Neoteleostei</taxon>
        <taxon>Acanthomorphata</taxon>
        <taxon>Carangaria</taxon>
        <taxon>Pleuronectiformes</taxon>
        <taxon>Pleuronectoidei</taxon>
        <taxon>Scophthalmidae</taxon>
        <taxon>Scophthalmus</taxon>
    </lineage>
</organism>
<keyword evidence="2" id="KW-1185">Reference proteome</keyword>
<dbReference type="AlphaFoldDB" id="A0A2U9BDG7"/>
<name>A0A2U9BDG7_SCOMX</name>
<gene>
    <name evidence="1" type="ORF">SMAX5B_003234</name>
</gene>
<dbReference type="Proteomes" id="UP000246464">
    <property type="component" value="Chromosome 5"/>
</dbReference>
<evidence type="ECO:0000313" key="1">
    <source>
        <dbReference type="EMBL" id="AWP02031.1"/>
    </source>
</evidence>